<dbReference type="VEuPathDB" id="FungiDB:H257_02055"/>
<sequence>MAFFFVGTSDHKPSSPVHVQISTSDKQTFDMAFMGDRWLAMEPLKTTTPFCCRGNRRIQRDPSISSSVFGTLVALSAIEARLSVPLFTINKSGFLTSGMIESVQKVVSIDVSVAVFYHEFGGMQVAGLVAAIAPISTRSESSSFTTSPSVSY</sequence>
<dbReference type="GeneID" id="20804051"/>
<organism evidence="1">
    <name type="scientific">Aphanomyces astaci</name>
    <name type="common">Crayfish plague agent</name>
    <dbReference type="NCBI Taxonomy" id="112090"/>
    <lineage>
        <taxon>Eukaryota</taxon>
        <taxon>Sar</taxon>
        <taxon>Stramenopiles</taxon>
        <taxon>Oomycota</taxon>
        <taxon>Saprolegniomycetes</taxon>
        <taxon>Saprolegniales</taxon>
        <taxon>Verrucalvaceae</taxon>
        <taxon>Aphanomyces</taxon>
    </lineage>
</organism>
<gene>
    <name evidence="1" type="ORF">H257_02055</name>
</gene>
<name>W4H4X1_APHAT</name>
<protein>
    <submittedName>
        <fullName evidence="1">Uncharacterized protein</fullName>
    </submittedName>
</protein>
<proteinExistence type="predicted"/>
<dbReference type="EMBL" id="KI913116">
    <property type="protein sequence ID" value="ETV87045.1"/>
    <property type="molecule type" value="Genomic_DNA"/>
</dbReference>
<reference evidence="1" key="1">
    <citation type="submission" date="2013-12" db="EMBL/GenBank/DDBJ databases">
        <title>The Genome Sequence of Aphanomyces astaci APO3.</title>
        <authorList>
            <consortium name="The Broad Institute Genomics Platform"/>
            <person name="Russ C."/>
            <person name="Tyler B."/>
            <person name="van West P."/>
            <person name="Dieguez-Uribeondo J."/>
            <person name="Young S.K."/>
            <person name="Zeng Q."/>
            <person name="Gargeya S."/>
            <person name="Fitzgerald M."/>
            <person name="Abouelleil A."/>
            <person name="Alvarado L."/>
            <person name="Chapman S.B."/>
            <person name="Gainer-Dewar J."/>
            <person name="Goldberg J."/>
            <person name="Griggs A."/>
            <person name="Gujja S."/>
            <person name="Hansen M."/>
            <person name="Howarth C."/>
            <person name="Imamovic A."/>
            <person name="Ireland A."/>
            <person name="Larimer J."/>
            <person name="McCowan C."/>
            <person name="Murphy C."/>
            <person name="Pearson M."/>
            <person name="Poon T.W."/>
            <person name="Priest M."/>
            <person name="Roberts A."/>
            <person name="Saif S."/>
            <person name="Shea T."/>
            <person name="Sykes S."/>
            <person name="Wortman J."/>
            <person name="Nusbaum C."/>
            <person name="Birren B."/>
        </authorList>
    </citation>
    <scope>NUCLEOTIDE SEQUENCE [LARGE SCALE GENOMIC DNA]</scope>
    <source>
        <strain evidence="1">APO3</strain>
    </source>
</reference>
<dbReference type="OrthoDB" id="78344at2759"/>
<accession>W4H4X1</accession>
<dbReference type="RefSeq" id="XP_009823844.1">
    <property type="nucleotide sequence ID" value="XM_009825542.1"/>
</dbReference>
<evidence type="ECO:0000313" key="1">
    <source>
        <dbReference type="EMBL" id="ETV87045.1"/>
    </source>
</evidence>
<dbReference type="AlphaFoldDB" id="W4H4X1"/>